<gene>
    <name evidence="1" type="ORF">ENO59_09835</name>
</gene>
<evidence type="ECO:0000313" key="1">
    <source>
        <dbReference type="EMBL" id="HER96799.1"/>
    </source>
</evidence>
<accession>A0A7V2B1X2</accession>
<name>A0A7V2B1X2_RHOMR</name>
<dbReference type="EMBL" id="DSGB01000006">
    <property type="protein sequence ID" value="HER96799.1"/>
    <property type="molecule type" value="Genomic_DNA"/>
</dbReference>
<comment type="caution">
    <text evidence="1">The sequence shown here is derived from an EMBL/GenBank/DDBJ whole genome shotgun (WGS) entry which is preliminary data.</text>
</comment>
<dbReference type="AlphaFoldDB" id="A0A7V2B1X2"/>
<sequence>MSFPLRAEVSEALLLLSTVRVVARMAEAKRHQRLSAWSRARQTVEHLGQQLDRLQLALLHVQVMRDQTLEAALLRQFNLLLLAREVDDAWQVLHQDLLALYPEVPASMIEAVRKEGYCRKVDRAPLSTWPVWIRRSQRLLRHVRRVLEQASKREP</sequence>
<organism evidence="1">
    <name type="scientific">Rhodothermus marinus</name>
    <name type="common">Rhodothermus obamensis</name>
    <dbReference type="NCBI Taxonomy" id="29549"/>
    <lineage>
        <taxon>Bacteria</taxon>
        <taxon>Pseudomonadati</taxon>
        <taxon>Rhodothermota</taxon>
        <taxon>Rhodothermia</taxon>
        <taxon>Rhodothermales</taxon>
        <taxon>Rhodothermaceae</taxon>
        <taxon>Rhodothermus</taxon>
    </lineage>
</organism>
<protein>
    <submittedName>
        <fullName evidence="1">Uncharacterized protein</fullName>
    </submittedName>
</protein>
<reference evidence="1" key="1">
    <citation type="journal article" date="2020" name="mSystems">
        <title>Genome- and Community-Level Interaction Insights into Carbon Utilization and Element Cycling Functions of Hydrothermarchaeota in Hydrothermal Sediment.</title>
        <authorList>
            <person name="Zhou Z."/>
            <person name="Liu Y."/>
            <person name="Xu W."/>
            <person name="Pan J."/>
            <person name="Luo Z.H."/>
            <person name="Li M."/>
        </authorList>
    </citation>
    <scope>NUCLEOTIDE SEQUENCE [LARGE SCALE GENOMIC DNA]</scope>
    <source>
        <strain evidence="1">SpSt-143</strain>
    </source>
</reference>
<proteinExistence type="predicted"/>